<dbReference type="Proteomes" id="UP000218899">
    <property type="component" value="Chromosome"/>
</dbReference>
<dbReference type="KEGG" id="sva:SVA_1605"/>
<evidence type="ECO:0000313" key="2">
    <source>
        <dbReference type="EMBL" id="BAU48165.1"/>
    </source>
</evidence>
<feature type="signal peptide" evidence="1">
    <location>
        <begin position="1"/>
        <end position="23"/>
    </location>
</feature>
<dbReference type="SUPFAM" id="SSF46626">
    <property type="entry name" value="Cytochrome c"/>
    <property type="match status" value="1"/>
</dbReference>
<feature type="chain" id="PRO_5008571187" description="Cytochrome c domain-containing protein" evidence="1">
    <location>
        <begin position="24"/>
        <end position="99"/>
    </location>
</feature>
<dbReference type="RefSeq" id="WP_096460707.1">
    <property type="nucleotide sequence ID" value="NZ_AP014936.1"/>
</dbReference>
<dbReference type="AlphaFoldDB" id="A0A1B4V462"/>
<accession>A0A1B4V462</accession>
<evidence type="ECO:0000313" key="3">
    <source>
        <dbReference type="Proteomes" id="UP000218899"/>
    </source>
</evidence>
<dbReference type="OrthoDB" id="9796294at2"/>
<gene>
    <name evidence="2" type="ORF">SVA_1605</name>
</gene>
<dbReference type="EMBL" id="AP014936">
    <property type="protein sequence ID" value="BAU48165.1"/>
    <property type="molecule type" value="Genomic_DNA"/>
</dbReference>
<reference evidence="2 3" key="1">
    <citation type="submission" date="2015-08" db="EMBL/GenBank/DDBJ databases">
        <title>Complete genome sequence of Sulfurifustis variabilis.</title>
        <authorList>
            <person name="Miura A."/>
            <person name="Kojima H."/>
            <person name="Fukui M."/>
        </authorList>
    </citation>
    <scope>NUCLEOTIDE SEQUENCE [LARGE SCALE GENOMIC DNA]</scope>
    <source>
        <strain evidence="3">skN76</strain>
    </source>
</reference>
<proteinExistence type="predicted"/>
<dbReference type="InterPro" id="IPR036909">
    <property type="entry name" value="Cyt_c-like_dom_sf"/>
</dbReference>
<keyword evidence="1" id="KW-0732">Signal</keyword>
<keyword evidence="3" id="KW-1185">Reference proteome</keyword>
<evidence type="ECO:0008006" key="4">
    <source>
        <dbReference type="Google" id="ProtNLM"/>
    </source>
</evidence>
<dbReference type="GO" id="GO:0009055">
    <property type="term" value="F:electron transfer activity"/>
    <property type="evidence" value="ECO:0007669"/>
    <property type="project" value="InterPro"/>
</dbReference>
<protein>
    <recommendedName>
        <fullName evidence="4">Cytochrome c domain-containing protein</fullName>
    </recommendedName>
</protein>
<name>A0A1B4V462_9GAMM</name>
<organism evidence="2 3">
    <name type="scientific">Sulfurifustis variabilis</name>
    <dbReference type="NCBI Taxonomy" id="1675686"/>
    <lineage>
        <taxon>Bacteria</taxon>
        <taxon>Pseudomonadati</taxon>
        <taxon>Pseudomonadota</taxon>
        <taxon>Gammaproteobacteria</taxon>
        <taxon>Acidiferrobacterales</taxon>
        <taxon>Acidiferrobacteraceae</taxon>
        <taxon>Sulfurifustis</taxon>
    </lineage>
</organism>
<evidence type="ECO:0000256" key="1">
    <source>
        <dbReference type="SAM" id="SignalP"/>
    </source>
</evidence>
<sequence length="99" mass="10889">MRVLPVATTLALAVLFLPPAVFSSALLPGDAGRGKSLHDAQCTACHDSSVYTRANRRVKSVEGLIGQVEFCNRNLGGKLSREQMNDLVQYLNQAYYKFE</sequence>
<dbReference type="Gene3D" id="1.10.760.10">
    <property type="entry name" value="Cytochrome c-like domain"/>
    <property type="match status" value="1"/>
</dbReference>
<dbReference type="GO" id="GO:0020037">
    <property type="term" value="F:heme binding"/>
    <property type="evidence" value="ECO:0007669"/>
    <property type="project" value="InterPro"/>
</dbReference>